<name>G0LKM8_HALWC</name>
<evidence type="ECO:0000313" key="1">
    <source>
        <dbReference type="EMBL" id="CCC39986.1"/>
    </source>
</evidence>
<reference evidence="1 2" key="1">
    <citation type="journal article" date="2011" name="PLoS ONE">
        <title>Haloquadratum walsbyi: limited diversity in a global pond.</title>
        <authorList>
            <person name="Dyall-Smith M."/>
            <person name="Pfeiffer F."/>
            <person name="Klee K."/>
            <person name="Palm P."/>
            <person name="Gross K."/>
            <person name="Schuster S.C."/>
            <person name="Rampp M."/>
            <person name="Oesterhelt D."/>
        </authorList>
    </citation>
    <scope>NUCLEOTIDE SEQUENCE [LARGE SCALE GENOMIC DNA]</scope>
    <source>
        <strain evidence="2">DSM 16854 / JCM 12705 / C23</strain>
    </source>
</reference>
<protein>
    <submittedName>
        <fullName evidence="1">Uncharacterized protein</fullName>
    </submittedName>
</protein>
<dbReference type="KEGG" id="hwc:Hqrw_2084"/>
<dbReference type="GeneID" id="12446810"/>
<sequence>MSNAHEHDFTGDITLNGGEETPISVIDAENVYFRRNSVTGNVKLINPEYVFSSQRPTEKTVPSDDIETTVSGSIEDIYVPHNAIEGTIIIDGAQDVHIEPNAITGDIEIVGEEQLFYNQLTDSPYGHGVYDAHGVGWKRSVSVSDPKHGVSVTGGRCTAEITDVTADIELIVSGWNNTIDITGRTAMVTVYLLGSQNTVRTSPYIDLETDIQAGVENTIEQEPVPASDIIETTRKEAYAGHLLGRDTVTFQEPATDRDYCPNCGANASAIITRRQEDALFLTNTPVYRFDAGGNSYECENCSVNATPDIQLSEEERKRVLG</sequence>
<evidence type="ECO:0000313" key="2">
    <source>
        <dbReference type="Proteomes" id="UP000007954"/>
    </source>
</evidence>
<dbReference type="OrthoDB" id="181091at2157"/>
<accession>G0LKM8</accession>
<organism evidence="1 2">
    <name type="scientific">Haloquadratum walsbyi (strain DSM 16854 / JCM 12705 / C23)</name>
    <dbReference type="NCBI Taxonomy" id="768065"/>
    <lineage>
        <taxon>Archaea</taxon>
        <taxon>Methanobacteriati</taxon>
        <taxon>Methanobacteriota</taxon>
        <taxon>Stenosarchaea group</taxon>
        <taxon>Halobacteria</taxon>
        <taxon>Halobacteriales</taxon>
        <taxon>Haloferacaceae</taxon>
        <taxon>Haloquadratum</taxon>
    </lineage>
</organism>
<gene>
    <name evidence="1" type="ordered locus">Hqrw_2084</name>
</gene>
<dbReference type="RefSeq" id="WP_014555720.1">
    <property type="nucleotide sequence ID" value="NC_017459.1"/>
</dbReference>
<dbReference type="Proteomes" id="UP000007954">
    <property type="component" value="Chromosome"/>
</dbReference>
<dbReference type="EMBL" id="FR746099">
    <property type="protein sequence ID" value="CCC39986.1"/>
    <property type="molecule type" value="Genomic_DNA"/>
</dbReference>
<proteinExistence type="predicted"/>
<dbReference type="AlphaFoldDB" id="G0LKM8"/>
<dbReference type="HOGENOM" id="CLU_901656_0_0_2"/>